<evidence type="ECO:0000256" key="1">
    <source>
        <dbReference type="SAM" id="SignalP"/>
    </source>
</evidence>
<dbReference type="EMBL" id="LJIJ01002336">
    <property type="protein sequence ID" value="ODM89832.1"/>
    <property type="molecule type" value="Genomic_DNA"/>
</dbReference>
<gene>
    <name evidence="2" type="ORF">Ocin01_16850</name>
</gene>
<reference evidence="2 3" key="1">
    <citation type="journal article" date="2016" name="Genome Biol. Evol.">
        <title>Gene Family Evolution Reflects Adaptation to Soil Environmental Stressors in the Genome of the Collembolan Orchesella cincta.</title>
        <authorList>
            <person name="Faddeeva-Vakhrusheva A."/>
            <person name="Derks M.F."/>
            <person name="Anvar S.Y."/>
            <person name="Agamennone V."/>
            <person name="Suring W."/>
            <person name="Smit S."/>
            <person name="van Straalen N.M."/>
            <person name="Roelofs D."/>
        </authorList>
    </citation>
    <scope>NUCLEOTIDE SEQUENCE [LARGE SCALE GENOMIC DNA]</scope>
    <source>
        <tissue evidence="2">Mixed pool</tissue>
    </source>
</reference>
<evidence type="ECO:0000313" key="2">
    <source>
        <dbReference type="EMBL" id="ODM89832.1"/>
    </source>
</evidence>
<sequence>MEKGPVLFSLVVILSLLFSFGTSLDSGRFYFLRNVAENSYLQVKSGGKICENIGIVGTTSTLNSSSIAYRWRYIEFWGNKKMLNVEVDLRGLQFNELSVVPMPSDCELSFRNINVLPVNGSLYNIQNVADEKCFASNGVGSRISWTTCNQNNSSQQWDFIKISA</sequence>
<keyword evidence="1" id="KW-0732">Signal</keyword>
<protein>
    <recommendedName>
        <fullName evidence="4">Ricin B lectin domain-containing protein</fullName>
    </recommendedName>
</protein>
<name>A0A1D2MA88_ORCCI</name>
<evidence type="ECO:0008006" key="4">
    <source>
        <dbReference type="Google" id="ProtNLM"/>
    </source>
</evidence>
<feature type="chain" id="PRO_5008903704" description="Ricin B lectin domain-containing protein" evidence="1">
    <location>
        <begin position="24"/>
        <end position="164"/>
    </location>
</feature>
<evidence type="ECO:0000313" key="3">
    <source>
        <dbReference type="Proteomes" id="UP000094527"/>
    </source>
</evidence>
<accession>A0A1D2MA88</accession>
<dbReference type="Proteomes" id="UP000094527">
    <property type="component" value="Unassembled WGS sequence"/>
</dbReference>
<dbReference type="InterPro" id="IPR035992">
    <property type="entry name" value="Ricin_B-like_lectins"/>
</dbReference>
<organism evidence="2 3">
    <name type="scientific">Orchesella cincta</name>
    <name type="common">Springtail</name>
    <name type="synonym">Podura cincta</name>
    <dbReference type="NCBI Taxonomy" id="48709"/>
    <lineage>
        <taxon>Eukaryota</taxon>
        <taxon>Metazoa</taxon>
        <taxon>Ecdysozoa</taxon>
        <taxon>Arthropoda</taxon>
        <taxon>Hexapoda</taxon>
        <taxon>Collembola</taxon>
        <taxon>Entomobryomorpha</taxon>
        <taxon>Entomobryoidea</taxon>
        <taxon>Orchesellidae</taxon>
        <taxon>Orchesellinae</taxon>
        <taxon>Orchesella</taxon>
    </lineage>
</organism>
<dbReference type="SUPFAM" id="SSF50370">
    <property type="entry name" value="Ricin B-like lectins"/>
    <property type="match status" value="1"/>
</dbReference>
<keyword evidence="3" id="KW-1185">Reference proteome</keyword>
<dbReference type="Gene3D" id="2.80.10.50">
    <property type="match status" value="1"/>
</dbReference>
<comment type="caution">
    <text evidence="2">The sequence shown here is derived from an EMBL/GenBank/DDBJ whole genome shotgun (WGS) entry which is preliminary data.</text>
</comment>
<dbReference type="AlphaFoldDB" id="A0A1D2MA88"/>
<feature type="signal peptide" evidence="1">
    <location>
        <begin position="1"/>
        <end position="23"/>
    </location>
</feature>
<proteinExistence type="predicted"/>